<dbReference type="InterPro" id="IPR005151">
    <property type="entry name" value="Tail-specific_protease"/>
</dbReference>
<dbReference type="Proteomes" id="UP000008630">
    <property type="component" value="Chromosome"/>
</dbReference>
<gene>
    <name evidence="3" type="ordered locus">Bache_0744</name>
</gene>
<dbReference type="Gene3D" id="3.90.226.10">
    <property type="entry name" value="2-enoyl-CoA Hydratase, Chain A, domain 1"/>
    <property type="match status" value="1"/>
</dbReference>
<dbReference type="HOGENOM" id="CLU_032380_1_0_10"/>
<sequence>MKKNLALLVFSFVALSVAAQNNLPVLKAKNNPVISSEDGVERPWFISPDVRPDVMKTSAKNIVFRSSTDTLSFKLEEGKAFDFIVLTNENDSAFTRVEWVSDNPLQNPPKRLLGLSATGKMSREQAVFDIDALVYNLSEIHPDMYAQCGMGEFMHAVAEVKSALPDSLSKLELYEHSAPLVSMLGDGHTIMRFPFNDVFTSELKREPFLLSINDNDSTVSVRKSACPALPDSVQLKSINGIEVRDMVAWMMNYASGERPFFKLSRVNDLFPALFQMRYAAESYDVEFIADGKIKQATVPAMTFSELKAAYSSSNKPGPKKSDLPYFYEIPDGKKYAILTFNACADEKRMAVFADSMVTELNQRKIKHLIIDVRYNGGGNSMVGEELLKRISNVPFNQFGRSYCRVTPTVQRLMNQKADAGIYCFAEPTKMIQPLDAEHRFQGKTIMLISHKTFSSAADFSWTFKYFNMGVVVGEETGGMSVCFGDYLNYRLPVSGLFTSISYKRFWQYGADEKDIHGTVPDYIVPQAEALEFAKRLTKKRK</sequence>
<keyword evidence="4" id="KW-1185">Reference proteome</keyword>
<dbReference type="KEGG" id="bhl:Bache_0744"/>
<dbReference type="RefSeq" id="WP_013546381.1">
    <property type="nucleotide sequence ID" value="NC_014933.1"/>
</dbReference>
<dbReference type="EMBL" id="CP002352">
    <property type="protein sequence ID" value="ADV42766.1"/>
    <property type="molecule type" value="Genomic_DNA"/>
</dbReference>
<dbReference type="GO" id="GO:0006508">
    <property type="term" value="P:proteolysis"/>
    <property type="evidence" value="ECO:0007669"/>
    <property type="project" value="InterPro"/>
</dbReference>
<organism evidence="3 4">
    <name type="scientific">Bacteroides helcogenes (strain ATCC 35417 / DSM 20613 / JCM 6297 / CCUG 15421 / P 36-108)</name>
    <dbReference type="NCBI Taxonomy" id="693979"/>
    <lineage>
        <taxon>Bacteria</taxon>
        <taxon>Pseudomonadati</taxon>
        <taxon>Bacteroidota</taxon>
        <taxon>Bacteroidia</taxon>
        <taxon>Bacteroidales</taxon>
        <taxon>Bacteroidaceae</taxon>
        <taxon>Bacteroides</taxon>
    </lineage>
</organism>
<evidence type="ECO:0000256" key="1">
    <source>
        <dbReference type="SAM" id="SignalP"/>
    </source>
</evidence>
<dbReference type="SUPFAM" id="SSF52096">
    <property type="entry name" value="ClpP/crotonase"/>
    <property type="match status" value="1"/>
</dbReference>
<proteinExistence type="predicted"/>
<reference evidence="3 4" key="2">
    <citation type="journal article" date="2011" name="Stand. Genomic Sci.">
        <title>Complete genome sequence of Bacteroides helcogenes type strain (P 36-108).</title>
        <authorList>
            <person name="Pati A."/>
            <person name="Gronow S."/>
            <person name="Zeytun A."/>
            <person name="Lapidus A."/>
            <person name="Nolan M."/>
            <person name="Hammon N."/>
            <person name="Deshpande S."/>
            <person name="Cheng J.F."/>
            <person name="Tapia R."/>
            <person name="Han C."/>
            <person name="Goodwin L."/>
            <person name="Pitluck S."/>
            <person name="Liolios K."/>
            <person name="Pagani I."/>
            <person name="Ivanova N."/>
            <person name="Mavromatis K."/>
            <person name="Chen A."/>
            <person name="Palaniappan K."/>
            <person name="Land M."/>
            <person name="Hauser L."/>
            <person name="Chang Y.J."/>
            <person name="Jeffries C.D."/>
            <person name="Detter J.C."/>
            <person name="Brambilla E."/>
            <person name="Rohde M."/>
            <person name="Goker M."/>
            <person name="Woyke T."/>
            <person name="Bristow J."/>
            <person name="Eisen J.A."/>
            <person name="Markowitz V."/>
            <person name="Hugenholtz P."/>
            <person name="Kyrpides N.C."/>
            <person name="Klenk H.P."/>
            <person name="Lucas S."/>
        </authorList>
    </citation>
    <scope>NUCLEOTIDE SEQUENCE [LARGE SCALE GENOMIC DNA]</scope>
    <source>
        <strain evidence="4">ATCC 35417 / DSM 20613 / JCM 6297 / CCUG 15421 / P 36-108</strain>
    </source>
</reference>
<dbReference type="OrthoDB" id="5480566at2"/>
<feature type="chain" id="PRO_5003211390" evidence="1">
    <location>
        <begin position="20"/>
        <end position="541"/>
    </location>
</feature>
<name>E6SNU8_BACT6</name>
<accession>E6SNU8</accession>
<evidence type="ECO:0000259" key="2">
    <source>
        <dbReference type="Pfam" id="PF03572"/>
    </source>
</evidence>
<evidence type="ECO:0000313" key="4">
    <source>
        <dbReference type="Proteomes" id="UP000008630"/>
    </source>
</evidence>
<keyword evidence="1" id="KW-0732">Signal</keyword>
<evidence type="ECO:0000313" key="3">
    <source>
        <dbReference type="EMBL" id="ADV42766.1"/>
    </source>
</evidence>
<feature type="domain" description="Tail specific protease" evidence="2">
    <location>
        <begin position="353"/>
        <end position="481"/>
    </location>
</feature>
<dbReference type="STRING" id="693979.Bache_0744"/>
<dbReference type="GO" id="GO:0008236">
    <property type="term" value="F:serine-type peptidase activity"/>
    <property type="evidence" value="ECO:0007669"/>
    <property type="project" value="InterPro"/>
</dbReference>
<dbReference type="InterPro" id="IPR029045">
    <property type="entry name" value="ClpP/crotonase-like_dom_sf"/>
</dbReference>
<feature type="signal peptide" evidence="1">
    <location>
        <begin position="1"/>
        <end position="19"/>
    </location>
</feature>
<protein>
    <submittedName>
        <fullName evidence="3">Peptidase S41</fullName>
    </submittedName>
</protein>
<dbReference type="Pfam" id="PF03572">
    <property type="entry name" value="Peptidase_S41"/>
    <property type="match status" value="1"/>
</dbReference>
<reference key="1">
    <citation type="submission" date="2010-11" db="EMBL/GenBank/DDBJ databases">
        <title>The complete genome of Bacteroides helcogenes P 36-108.</title>
        <authorList>
            <consortium name="US DOE Joint Genome Institute (JGI-PGF)"/>
            <person name="Lucas S."/>
            <person name="Copeland A."/>
            <person name="Lapidus A."/>
            <person name="Bruce D."/>
            <person name="Goodwin L."/>
            <person name="Pitluck S."/>
            <person name="Kyrpides N."/>
            <person name="Mavromatis K."/>
            <person name="Ivanova N."/>
            <person name="Zeytun A."/>
            <person name="Brettin T."/>
            <person name="Detter J.C."/>
            <person name="Tapia R."/>
            <person name="Han C."/>
            <person name="Land M."/>
            <person name="Hauser L."/>
            <person name="Markowitz V."/>
            <person name="Cheng J.-F."/>
            <person name="Hugenholtz P."/>
            <person name="Woyke T."/>
            <person name="Wu D."/>
            <person name="Gronow S."/>
            <person name="Wellnitz S."/>
            <person name="Brambilla E."/>
            <person name="Klenk H.-P."/>
            <person name="Eisen J.A."/>
        </authorList>
    </citation>
    <scope>NUCLEOTIDE SEQUENCE</scope>
    <source>
        <strain>P 36-108</strain>
    </source>
</reference>
<dbReference type="AlphaFoldDB" id="E6SNU8"/>
<dbReference type="eggNOG" id="COG0793">
    <property type="taxonomic scope" value="Bacteria"/>
</dbReference>